<dbReference type="Proteomes" id="UP000054771">
    <property type="component" value="Unassembled WGS sequence"/>
</dbReference>
<protein>
    <submittedName>
        <fullName evidence="1">Uncharacterized protein</fullName>
    </submittedName>
</protein>
<accession>A0A0U4Z9U6</accession>
<proteinExistence type="predicted"/>
<dbReference type="AlphaFoldDB" id="A0A0U4Z9U6"/>
<gene>
    <name evidence="1" type="ORF">ASPCAL09738</name>
</gene>
<organism evidence="1 2">
    <name type="scientific">Aspergillus calidoustus</name>
    <dbReference type="NCBI Taxonomy" id="454130"/>
    <lineage>
        <taxon>Eukaryota</taxon>
        <taxon>Fungi</taxon>
        <taxon>Dikarya</taxon>
        <taxon>Ascomycota</taxon>
        <taxon>Pezizomycotina</taxon>
        <taxon>Eurotiomycetes</taxon>
        <taxon>Eurotiomycetidae</taxon>
        <taxon>Eurotiales</taxon>
        <taxon>Aspergillaceae</taxon>
        <taxon>Aspergillus</taxon>
        <taxon>Aspergillus subgen. Nidulantes</taxon>
    </lineage>
</organism>
<dbReference type="EMBL" id="CDMC01000008">
    <property type="protein sequence ID" value="CEL06565.1"/>
    <property type="molecule type" value="Genomic_DNA"/>
</dbReference>
<reference evidence="2" key="1">
    <citation type="journal article" date="2016" name="Genome Announc.">
        <title>Draft genome sequences of fungus Aspergillus calidoustus.</title>
        <authorList>
            <person name="Horn F."/>
            <person name="Linde J."/>
            <person name="Mattern D.J."/>
            <person name="Walther G."/>
            <person name="Guthke R."/>
            <person name="Scherlach K."/>
            <person name="Martin K."/>
            <person name="Brakhage A.A."/>
            <person name="Petzke L."/>
            <person name="Valiante V."/>
        </authorList>
    </citation>
    <scope>NUCLEOTIDE SEQUENCE [LARGE SCALE GENOMIC DNA]</scope>
    <source>
        <strain evidence="2">SF006504</strain>
    </source>
</reference>
<evidence type="ECO:0000313" key="2">
    <source>
        <dbReference type="Proteomes" id="UP000054771"/>
    </source>
</evidence>
<evidence type="ECO:0000313" key="1">
    <source>
        <dbReference type="EMBL" id="CEL06565.1"/>
    </source>
</evidence>
<name>A0A0U4Z9U6_ASPCI</name>
<keyword evidence="2" id="KW-1185">Reference proteome</keyword>
<sequence length="113" mass="12696">MYETDVQDESYREPHLQDESKAHYLTIKFHLHELLITSDRLCSLVGQLTSPEPCAIRLQKLGPLLPDLLEEVAKIIQRQTELTVIVQDLLQQMPSGAENSGGSAPLNVFLSKL</sequence>